<dbReference type="WBParaSite" id="ES5_v2.g12685.t1">
    <property type="protein sequence ID" value="ES5_v2.g12685.t1"/>
    <property type="gene ID" value="ES5_v2.g12685"/>
</dbReference>
<accession>A0AC34F742</accession>
<dbReference type="Proteomes" id="UP000887579">
    <property type="component" value="Unplaced"/>
</dbReference>
<reference evidence="2" key="1">
    <citation type="submission" date="2022-11" db="UniProtKB">
        <authorList>
            <consortium name="WormBaseParasite"/>
        </authorList>
    </citation>
    <scope>IDENTIFICATION</scope>
</reference>
<evidence type="ECO:0000313" key="2">
    <source>
        <dbReference type="WBParaSite" id="ES5_v2.g12685.t1"/>
    </source>
</evidence>
<organism evidence="1 2">
    <name type="scientific">Panagrolaimus sp. ES5</name>
    <dbReference type="NCBI Taxonomy" id="591445"/>
    <lineage>
        <taxon>Eukaryota</taxon>
        <taxon>Metazoa</taxon>
        <taxon>Ecdysozoa</taxon>
        <taxon>Nematoda</taxon>
        <taxon>Chromadorea</taxon>
        <taxon>Rhabditida</taxon>
        <taxon>Tylenchina</taxon>
        <taxon>Panagrolaimomorpha</taxon>
        <taxon>Panagrolaimoidea</taxon>
        <taxon>Panagrolaimidae</taxon>
        <taxon>Panagrolaimus</taxon>
    </lineage>
</organism>
<evidence type="ECO:0000313" key="1">
    <source>
        <dbReference type="Proteomes" id="UP000887579"/>
    </source>
</evidence>
<protein>
    <submittedName>
        <fullName evidence="2">Uncharacterized protein</fullName>
    </submittedName>
</protein>
<sequence>MPHFFTDDENLMFTNLLIASNILPKIDDLIITVMVDEDNNLAVGKLKYTEIGYEKSMECLPPNIQEKNVEKFRQQIIGNENPKKIILYSSKSGLAFFKMLRNAVLKSKKLIAIEKGFEEFMGKSVAEICKWVKDRSNTRFHIISTCAKIFTITDKPDNFDNPLCIVLPREKIPLTKAFFVMESKNIYIVSFSLLKN</sequence>
<proteinExistence type="predicted"/>
<name>A0AC34F742_9BILA</name>